<comment type="subcellular location">
    <subcellularLocation>
        <location evidence="1 6">Mitochondrion</location>
    </subcellularLocation>
</comment>
<dbReference type="InterPro" id="IPR050134">
    <property type="entry name" value="NAD-dep_sirtuin_deacylases"/>
</dbReference>
<accession>A0A9P5Q9V2</accession>
<keyword evidence="3 6" id="KW-0808">Transferase</keyword>
<evidence type="ECO:0000256" key="5">
    <source>
        <dbReference type="ARBA" id="ARBA00023128"/>
    </source>
</evidence>
<organism evidence="9 10">
    <name type="scientific">Rhodocollybia butyracea</name>
    <dbReference type="NCBI Taxonomy" id="206335"/>
    <lineage>
        <taxon>Eukaryota</taxon>
        <taxon>Fungi</taxon>
        <taxon>Dikarya</taxon>
        <taxon>Basidiomycota</taxon>
        <taxon>Agaricomycotina</taxon>
        <taxon>Agaricomycetes</taxon>
        <taxon>Agaricomycetidae</taxon>
        <taxon>Agaricales</taxon>
        <taxon>Marasmiineae</taxon>
        <taxon>Omphalotaceae</taxon>
        <taxon>Rhodocollybia</taxon>
    </lineage>
</organism>
<reference evidence="9" key="1">
    <citation type="submission" date="2020-11" db="EMBL/GenBank/DDBJ databases">
        <authorList>
            <consortium name="DOE Joint Genome Institute"/>
            <person name="Ahrendt S."/>
            <person name="Riley R."/>
            <person name="Andreopoulos W."/>
            <person name="Labutti K."/>
            <person name="Pangilinan J."/>
            <person name="Ruiz-Duenas F.J."/>
            <person name="Barrasa J.M."/>
            <person name="Sanchez-Garcia M."/>
            <person name="Camarero S."/>
            <person name="Miyauchi S."/>
            <person name="Serrano A."/>
            <person name="Linde D."/>
            <person name="Babiker R."/>
            <person name="Drula E."/>
            <person name="Ayuso-Fernandez I."/>
            <person name="Pacheco R."/>
            <person name="Padilla G."/>
            <person name="Ferreira P."/>
            <person name="Barriuso J."/>
            <person name="Kellner H."/>
            <person name="Castanera R."/>
            <person name="Alfaro M."/>
            <person name="Ramirez L."/>
            <person name="Pisabarro A.G."/>
            <person name="Kuo A."/>
            <person name="Tritt A."/>
            <person name="Lipzen A."/>
            <person name="He G."/>
            <person name="Yan M."/>
            <person name="Ng V."/>
            <person name="Cullen D."/>
            <person name="Martin F."/>
            <person name="Rosso M.-N."/>
            <person name="Henrissat B."/>
            <person name="Hibbett D."/>
            <person name="Martinez A.T."/>
            <person name="Grigoriev I.V."/>
        </authorList>
    </citation>
    <scope>NUCLEOTIDE SEQUENCE</scope>
    <source>
        <strain evidence="9">AH 40177</strain>
    </source>
</reference>
<dbReference type="InterPro" id="IPR003000">
    <property type="entry name" value="Sirtuin"/>
</dbReference>
<feature type="binding site" evidence="7">
    <location>
        <position position="196"/>
    </location>
    <ligand>
        <name>Zn(2+)</name>
        <dbReference type="ChEBI" id="CHEBI:29105"/>
    </ligand>
</feature>
<feature type="active site" description="Proton acceptor" evidence="6 7">
    <location>
        <position position="146"/>
    </location>
</feature>
<dbReference type="GO" id="GO:0070403">
    <property type="term" value="F:NAD+ binding"/>
    <property type="evidence" value="ECO:0007669"/>
    <property type="project" value="UniProtKB-UniRule"/>
</dbReference>
<dbReference type="Gene3D" id="3.30.1600.10">
    <property type="entry name" value="SIR2/SIRT2 'Small Domain"/>
    <property type="match status" value="1"/>
</dbReference>
<feature type="binding site" evidence="6">
    <location>
        <begin position="113"/>
        <end position="116"/>
    </location>
    <ligand>
        <name>NAD(+)</name>
        <dbReference type="ChEBI" id="CHEBI:57540"/>
    </ligand>
</feature>
<comment type="catalytic activity">
    <reaction evidence="6">
        <text>N(6)-succinyl-L-lysyl-[protein] + NAD(+) + H2O = 2''-O-succinyl-ADP-D-ribose + nicotinamide + L-lysyl-[protein]</text>
        <dbReference type="Rhea" id="RHEA:47668"/>
        <dbReference type="Rhea" id="RHEA-COMP:9752"/>
        <dbReference type="Rhea" id="RHEA-COMP:11877"/>
        <dbReference type="ChEBI" id="CHEBI:15377"/>
        <dbReference type="ChEBI" id="CHEBI:17154"/>
        <dbReference type="ChEBI" id="CHEBI:29969"/>
        <dbReference type="ChEBI" id="CHEBI:57540"/>
        <dbReference type="ChEBI" id="CHEBI:87830"/>
        <dbReference type="ChEBI" id="CHEBI:87832"/>
    </reaction>
</comment>
<evidence type="ECO:0000313" key="9">
    <source>
        <dbReference type="EMBL" id="KAF9076405.1"/>
    </source>
</evidence>
<dbReference type="GO" id="GO:0005739">
    <property type="term" value="C:mitochondrion"/>
    <property type="evidence" value="ECO:0007669"/>
    <property type="project" value="UniProtKB-SubCell"/>
</dbReference>
<keyword evidence="6 7" id="KW-0479">Metal-binding</keyword>
<feature type="binding site" evidence="6 7">
    <location>
        <position position="199"/>
    </location>
    <ligand>
        <name>Zn(2+)</name>
        <dbReference type="ChEBI" id="CHEBI:29105"/>
    </ligand>
</feature>
<feature type="binding site" evidence="6 7">
    <location>
        <position position="154"/>
    </location>
    <ligand>
        <name>Zn(2+)</name>
        <dbReference type="ChEBI" id="CHEBI:29105"/>
    </ligand>
</feature>
<comment type="catalytic activity">
    <reaction evidence="6">
        <text>N(6)-malonyl-L-lysyl-[protein] + NAD(+) + H2O = 2''-O-malonyl-ADP-D-ribose + nicotinamide + L-lysyl-[protein]</text>
        <dbReference type="Rhea" id="RHEA:47672"/>
        <dbReference type="Rhea" id="RHEA-COMP:9752"/>
        <dbReference type="Rhea" id="RHEA-COMP:11878"/>
        <dbReference type="ChEBI" id="CHEBI:15377"/>
        <dbReference type="ChEBI" id="CHEBI:17154"/>
        <dbReference type="ChEBI" id="CHEBI:29969"/>
        <dbReference type="ChEBI" id="CHEBI:57540"/>
        <dbReference type="ChEBI" id="CHEBI:87831"/>
        <dbReference type="ChEBI" id="CHEBI:87833"/>
    </reaction>
</comment>
<comment type="function">
    <text evidence="6">NAD-dependent lysine demalonylase, desuccinylase and deglutarylase that specifically removes malonyl, succinyl and glutaryl groups on target proteins. Has weak NAD-dependent protein deacetylase activity; however this activity may not be physiologically relevant in vivo.</text>
</comment>
<dbReference type="OrthoDB" id="424302at2759"/>
<dbReference type="PANTHER" id="PTHR11085:SF10">
    <property type="entry name" value="NAD-DEPENDENT PROTEIN DEACYLASE SIRTUIN-5, MITOCHONDRIAL-RELATED"/>
    <property type="match status" value="1"/>
</dbReference>
<comment type="caution">
    <text evidence="6">Lacks conserved residue(s) required for the propagation of feature annotation.</text>
</comment>
<dbReference type="GO" id="GO:0008270">
    <property type="term" value="F:zinc ion binding"/>
    <property type="evidence" value="ECO:0007669"/>
    <property type="project" value="UniProtKB-UniRule"/>
</dbReference>
<dbReference type="SUPFAM" id="SSF52467">
    <property type="entry name" value="DHS-like NAD/FAD-binding domain"/>
    <property type="match status" value="1"/>
</dbReference>
<dbReference type="GO" id="GO:0017136">
    <property type="term" value="F:histone deacetylase activity, NAD-dependent"/>
    <property type="evidence" value="ECO:0007669"/>
    <property type="project" value="TreeGrafter"/>
</dbReference>
<feature type="binding site" evidence="6">
    <location>
        <position position="278"/>
    </location>
    <ligand>
        <name>NAD(+)</name>
        <dbReference type="ChEBI" id="CHEBI:57540"/>
    </ligand>
</feature>
<evidence type="ECO:0000256" key="3">
    <source>
        <dbReference type="ARBA" id="ARBA00022679"/>
    </source>
</evidence>
<comment type="similarity">
    <text evidence="6">Belongs to the sirtuin family. Class III subfamily.</text>
</comment>
<dbReference type="InterPro" id="IPR026591">
    <property type="entry name" value="Sirtuin_cat_small_dom_sf"/>
</dbReference>
<dbReference type="Proteomes" id="UP000772434">
    <property type="component" value="Unassembled WGS sequence"/>
</dbReference>
<dbReference type="CDD" id="cd01412">
    <property type="entry name" value="SIRT5_Af1_CobB"/>
    <property type="match status" value="1"/>
</dbReference>
<feature type="binding site" evidence="6">
    <location>
        <position position="71"/>
    </location>
    <ligand>
        <name>substrate</name>
    </ligand>
</feature>
<dbReference type="InterPro" id="IPR029035">
    <property type="entry name" value="DHS-like_NAD/FAD-binding_dom"/>
</dbReference>
<dbReference type="InterPro" id="IPR026590">
    <property type="entry name" value="Ssirtuin_cat_dom"/>
</dbReference>
<evidence type="ECO:0000256" key="7">
    <source>
        <dbReference type="PROSITE-ProRule" id="PRU00236"/>
    </source>
</evidence>
<gene>
    <name evidence="9" type="ORF">BDP27DRAFT_1313272</name>
</gene>
<dbReference type="HAMAP" id="MF_01121">
    <property type="entry name" value="Sirtuin_ClassIII"/>
    <property type="match status" value="1"/>
</dbReference>
<dbReference type="EMBL" id="JADNRY010000006">
    <property type="protein sequence ID" value="KAF9076405.1"/>
    <property type="molecule type" value="Genomic_DNA"/>
</dbReference>
<feature type="domain" description="Deacetylase sirtuin-type" evidence="8">
    <location>
        <begin position="2"/>
        <end position="290"/>
    </location>
</feature>
<dbReference type="PANTHER" id="PTHR11085">
    <property type="entry name" value="NAD-DEPENDENT PROTEIN DEACYLASE SIRTUIN-5, MITOCHONDRIAL-RELATED"/>
    <property type="match status" value="1"/>
</dbReference>
<dbReference type="Gene3D" id="3.40.50.1220">
    <property type="entry name" value="TPP-binding domain"/>
    <property type="match status" value="1"/>
</dbReference>
<evidence type="ECO:0000256" key="1">
    <source>
        <dbReference type="ARBA" id="ARBA00004173"/>
    </source>
</evidence>
<evidence type="ECO:0000256" key="4">
    <source>
        <dbReference type="ARBA" id="ARBA00023027"/>
    </source>
</evidence>
<evidence type="ECO:0000256" key="6">
    <source>
        <dbReference type="HAMAP-Rule" id="MF_03160"/>
    </source>
</evidence>
<keyword evidence="6 7" id="KW-0862">Zinc</keyword>
<feature type="binding site" evidence="6">
    <location>
        <position position="74"/>
    </location>
    <ligand>
        <name>substrate</name>
    </ligand>
</feature>
<name>A0A9P5Q9V2_9AGAR</name>
<evidence type="ECO:0000256" key="2">
    <source>
        <dbReference type="ARBA" id="ARBA00006924"/>
    </source>
</evidence>
<feature type="binding site" evidence="6">
    <location>
        <begin position="260"/>
        <end position="262"/>
    </location>
    <ligand>
        <name>NAD(+)</name>
        <dbReference type="ChEBI" id="CHEBI:57540"/>
    </ligand>
</feature>
<comment type="similarity">
    <text evidence="2">Belongs to the sirtuin family. Class I subfamily.</text>
</comment>
<keyword evidence="4 6" id="KW-0520">NAD</keyword>
<dbReference type="Pfam" id="PF02146">
    <property type="entry name" value="SIR2"/>
    <property type="match status" value="1"/>
</dbReference>
<keyword evidence="10" id="KW-1185">Reference proteome</keyword>
<comment type="caution">
    <text evidence="9">The sequence shown here is derived from an EMBL/GenBank/DDBJ whole genome shotgun (WGS) entry which is preliminary data.</text>
</comment>
<keyword evidence="5 6" id="KW-0496">Mitochondrion</keyword>
<dbReference type="GO" id="GO:0036055">
    <property type="term" value="F:protein-succinyllysine desuccinylase activity"/>
    <property type="evidence" value="ECO:0007669"/>
    <property type="project" value="UniProtKB-UniRule"/>
</dbReference>
<protein>
    <recommendedName>
        <fullName evidence="6">NAD-dependent protein deacylase</fullName>
        <ecNumber evidence="6">2.3.1.-</ecNumber>
    </recommendedName>
    <alternativeName>
        <fullName evidence="6">Regulatory protein SIR2 homolog 5</fullName>
    </alternativeName>
</protein>
<evidence type="ECO:0000313" key="10">
    <source>
        <dbReference type="Proteomes" id="UP000772434"/>
    </source>
</evidence>
<comment type="cofactor">
    <cofactor evidence="6">
        <name>Zn(2+)</name>
        <dbReference type="ChEBI" id="CHEBI:29105"/>
    </cofactor>
    <text evidence="6">Binds 1 zinc ion per subunit.</text>
</comment>
<dbReference type="GO" id="GO:0036054">
    <property type="term" value="F:protein-malonyllysine demalonylase activity"/>
    <property type="evidence" value="ECO:0007669"/>
    <property type="project" value="UniProtKB-UniRule"/>
</dbReference>
<sequence>MAFQQSDNMHKFSKVLGSAKNIIVVAGAGLSAASGIPTFRGKGGMWRKYDAISLATPEAFKENPSLVWQFYNYRRESALKVKPNAAHAAIARFSLPSIRQSIAPDSKFTLITQNVDGLSPLALEDALSKSTDAADKAAQKSVIEMHGRLFDVQCTECNHVEFNRSSPICKGLEGTEQLVEKNAMDPEIPFSSLPRCSSCGVLARPGVVWFGESIPHLEVIEDIVAEADLCIVVGTSSTVQPAASFADEVQEQGGKVAVFNLERSEGDSNADFLFIGPCEDLLPKALGLEN</sequence>
<feature type="binding site" evidence="6">
    <location>
        <begin position="27"/>
        <end position="46"/>
    </location>
    <ligand>
        <name>NAD(+)</name>
        <dbReference type="ChEBI" id="CHEBI:57540"/>
    </ligand>
</feature>
<dbReference type="GO" id="GO:0005634">
    <property type="term" value="C:nucleus"/>
    <property type="evidence" value="ECO:0007669"/>
    <property type="project" value="TreeGrafter"/>
</dbReference>
<comment type="domain">
    <text evidence="6">In contrast to class I sirtuins, class III sirtuins have only weak deacetylase activity. Difference in substrate specificity is probably due to a larger hydrophobic pocket with 2 residues (Tyr-71 and Arg-74) that bind to malonylated and succinylated substrates and define the specificity.</text>
</comment>
<dbReference type="EC" id="2.3.1.-" evidence="6"/>
<evidence type="ECO:0000259" key="8">
    <source>
        <dbReference type="PROSITE" id="PS50305"/>
    </source>
</evidence>
<dbReference type="AlphaFoldDB" id="A0A9P5Q9V2"/>
<proteinExistence type="inferred from homology"/>
<comment type="catalytic activity">
    <reaction evidence="6">
        <text>N(6)-glutaryl-L-lysyl-[protein] + NAD(+) + H2O = 2''-O-glutaryl-ADP-D-ribose + nicotinamide + L-lysyl-[protein]</text>
        <dbReference type="Rhea" id="RHEA:47664"/>
        <dbReference type="Rhea" id="RHEA-COMP:9752"/>
        <dbReference type="Rhea" id="RHEA-COMP:11875"/>
        <dbReference type="ChEBI" id="CHEBI:15377"/>
        <dbReference type="ChEBI" id="CHEBI:17154"/>
        <dbReference type="ChEBI" id="CHEBI:29969"/>
        <dbReference type="ChEBI" id="CHEBI:57540"/>
        <dbReference type="ChEBI" id="CHEBI:87828"/>
        <dbReference type="ChEBI" id="CHEBI:87829"/>
    </reaction>
</comment>
<dbReference type="PROSITE" id="PS50305">
    <property type="entry name" value="SIRTUIN"/>
    <property type="match status" value="1"/>
</dbReference>
<feature type="binding site" evidence="6">
    <location>
        <begin position="234"/>
        <end position="236"/>
    </location>
    <ligand>
        <name>NAD(+)</name>
        <dbReference type="ChEBI" id="CHEBI:57540"/>
    </ligand>
</feature>
<feature type="binding site" evidence="7">
    <location>
        <position position="157"/>
    </location>
    <ligand>
        <name>Zn(2+)</name>
        <dbReference type="ChEBI" id="CHEBI:29105"/>
    </ligand>
</feature>
<dbReference type="InterPro" id="IPR027546">
    <property type="entry name" value="Sirtuin_class_III"/>
</dbReference>